<dbReference type="EMBL" id="CP047656">
    <property type="protein sequence ID" value="QHJ11181.1"/>
    <property type="molecule type" value="Genomic_DNA"/>
</dbReference>
<dbReference type="KEGG" id="pmes:FX988_01409"/>
<dbReference type="InterPro" id="IPR006680">
    <property type="entry name" value="Amidohydro-rel"/>
</dbReference>
<dbReference type="AlphaFoldDB" id="A0A857JJL9"/>
<accession>A0A857JJL9</accession>
<dbReference type="Pfam" id="PF01979">
    <property type="entry name" value="Amidohydro_1"/>
    <property type="match status" value="1"/>
</dbReference>
<evidence type="ECO:0000313" key="2">
    <source>
        <dbReference type="EMBL" id="QHJ11181.1"/>
    </source>
</evidence>
<dbReference type="PANTHER" id="PTHR43135">
    <property type="entry name" value="ALPHA-D-RIBOSE 1-METHYLPHOSPHONATE 5-TRIPHOSPHATE DIPHOSPHATASE"/>
    <property type="match status" value="1"/>
</dbReference>
<feature type="domain" description="Amidohydrolase-related" evidence="1">
    <location>
        <begin position="3"/>
        <end position="83"/>
    </location>
</feature>
<keyword evidence="3" id="KW-1185">Reference proteome</keyword>
<evidence type="ECO:0000313" key="3">
    <source>
        <dbReference type="Proteomes" id="UP000464524"/>
    </source>
</evidence>
<dbReference type="Proteomes" id="UP000464524">
    <property type="component" value="Chromosome"/>
</dbReference>
<dbReference type="Gene3D" id="2.30.40.10">
    <property type="entry name" value="Urease, subunit C, domain 1"/>
    <property type="match status" value="1"/>
</dbReference>
<dbReference type="InterPro" id="IPR051781">
    <property type="entry name" value="Metallo-dep_Hydrolase"/>
</dbReference>
<dbReference type="PANTHER" id="PTHR43135:SF3">
    <property type="entry name" value="ALPHA-D-RIBOSE 1-METHYLPHOSPHONATE 5-TRIPHOSPHATE DIPHOSPHATASE"/>
    <property type="match status" value="1"/>
</dbReference>
<organism evidence="2 3">
    <name type="scientific">Paraglaciecola mesophila</name>
    <dbReference type="NCBI Taxonomy" id="197222"/>
    <lineage>
        <taxon>Bacteria</taxon>
        <taxon>Pseudomonadati</taxon>
        <taxon>Pseudomonadota</taxon>
        <taxon>Gammaproteobacteria</taxon>
        <taxon>Alteromonadales</taxon>
        <taxon>Alteromonadaceae</taxon>
        <taxon>Paraglaciecola</taxon>
    </lineage>
</organism>
<sequence>MAGTDPTGYGGVIAGFSNQRQIELLVEAGFSIQQAIKIATLNGATFLERDTKIGSIEAGKQADLVLIDGELINDTSAIRDMAVVFKHGVGYNVSKIVQQTKSVVGLH</sequence>
<proteinExistence type="predicted"/>
<gene>
    <name evidence="2" type="ORF">FX988_01409</name>
</gene>
<dbReference type="Gene3D" id="3.20.20.140">
    <property type="entry name" value="Metal-dependent hydrolases"/>
    <property type="match status" value="1"/>
</dbReference>
<dbReference type="RefSeq" id="WP_254700742.1">
    <property type="nucleotide sequence ID" value="NZ_CP047656.1"/>
</dbReference>
<protein>
    <submittedName>
        <fullName evidence="2">5'-deoxyadenosine deaminase</fullName>
        <ecNumber evidence="2">3.5.4.31</ecNumber>
    </submittedName>
</protein>
<dbReference type="EC" id="3.5.4.31" evidence="2"/>
<dbReference type="InterPro" id="IPR011059">
    <property type="entry name" value="Metal-dep_hydrolase_composite"/>
</dbReference>
<reference evidence="2 3" key="1">
    <citation type="submission" date="2019-12" db="EMBL/GenBank/DDBJ databases">
        <title>Genome sequencing and assembly of endphytes of Porphyra tenera.</title>
        <authorList>
            <person name="Park J.M."/>
            <person name="Shin R."/>
            <person name="Jo S.H."/>
        </authorList>
    </citation>
    <scope>NUCLEOTIDE SEQUENCE [LARGE SCALE GENOMIC DNA]</scope>
    <source>
        <strain evidence="2 3">GPM4</strain>
    </source>
</reference>
<keyword evidence="2" id="KW-0378">Hydrolase</keyword>
<evidence type="ECO:0000259" key="1">
    <source>
        <dbReference type="Pfam" id="PF01979"/>
    </source>
</evidence>
<dbReference type="GO" id="GO:0090614">
    <property type="term" value="F:5'-methylthioadenosine deaminase activity"/>
    <property type="evidence" value="ECO:0007669"/>
    <property type="project" value="UniProtKB-EC"/>
</dbReference>
<dbReference type="SUPFAM" id="SSF51338">
    <property type="entry name" value="Composite domain of metallo-dependent hydrolases"/>
    <property type="match status" value="1"/>
</dbReference>
<name>A0A857JJL9_9ALTE</name>